<keyword evidence="6" id="KW-0325">Glycoprotein</keyword>
<evidence type="ECO:0000256" key="7">
    <source>
        <dbReference type="SAM" id="Phobius"/>
    </source>
</evidence>
<dbReference type="InterPro" id="IPR051697">
    <property type="entry name" value="Patched_domain-protein"/>
</dbReference>
<dbReference type="GO" id="GO:0018996">
    <property type="term" value="P:molting cycle, collagen and cuticulin-based cuticle"/>
    <property type="evidence" value="ECO:0007669"/>
    <property type="project" value="TreeGrafter"/>
</dbReference>
<evidence type="ECO:0000256" key="3">
    <source>
        <dbReference type="ARBA" id="ARBA00022692"/>
    </source>
</evidence>
<feature type="transmembrane region" description="Helical" evidence="7">
    <location>
        <begin position="237"/>
        <end position="259"/>
    </location>
</feature>
<dbReference type="PANTHER" id="PTHR10796">
    <property type="entry name" value="PATCHED-RELATED"/>
    <property type="match status" value="1"/>
</dbReference>
<keyword evidence="3 7" id="KW-0812">Transmembrane</keyword>
<feature type="transmembrane region" description="Helical" evidence="7">
    <location>
        <begin position="517"/>
        <end position="539"/>
    </location>
</feature>
<evidence type="ECO:0000256" key="6">
    <source>
        <dbReference type="ARBA" id="ARBA00023180"/>
    </source>
</evidence>
<evidence type="ECO:0000259" key="8">
    <source>
        <dbReference type="PROSITE" id="PS50156"/>
    </source>
</evidence>
<evidence type="ECO:0000256" key="2">
    <source>
        <dbReference type="ARBA" id="ARBA00005585"/>
    </source>
</evidence>
<reference evidence="9" key="1">
    <citation type="journal article" date="2011" name="Genome Res.">
        <title>Deep small RNA sequencing from the nematode Ascaris reveals conservation, functional diversification, and novel developmental profiles.</title>
        <authorList>
            <person name="Wang J."/>
            <person name="Czech B."/>
            <person name="Crunk A."/>
            <person name="Wallace A."/>
            <person name="Mitreva M."/>
            <person name="Hannon G.J."/>
            <person name="Davis R.E."/>
        </authorList>
    </citation>
    <scope>NUCLEOTIDE SEQUENCE</scope>
</reference>
<evidence type="ECO:0000313" key="9">
    <source>
        <dbReference type="EMBL" id="ADY43022.1"/>
    </source>
</evidence>
<feature type="transmembrane region" description="Helical" evidence="7">
    <location>
        <begin position="57"/>
        <end position="73"/>
    </location>
</feature>
<dbReference type="Pfam" id="PF02460">
    <property type="entry name" value="Patched"/>
    <property type="match status" value="1"/>
</dbReference>
<feature type="transmembrane region" description="Helical" evidence="7">
    <location>
        <begin position="172"/>
        <end position="193"/>
    </location>
</feature>
<accession>F1KYR8</accession>
<feature type="transmembrane region" description="Helical" evidence="7">
    <location>
        <begin position="592"/>
        <end position="614"/>
    </location>
</feature>
<evidence type="ECO:0000256" key="4">
    <source>
        <dbReference type="ARBA" id="ARBA00022989"/>
    </source>
</evidence>
<dbReference type="GO" id="GO:0030659">
    <property type="term" value="C:cytoplasmic vesicle membrane"/>
    <property type="evidence" value="ECO:0007669"/>
    <property type="project" value="TreeGrafter"/>
</dbReference>
<dbReference type="SUPFAM" id="SSF82866">
    <property type="entry name" value="Multidrug efflux transporter AcrB transmembrane domain"/>
    <property type="match status" value="2"/>
</dbReference>
<feature type="domain" description="SSD" evidence="8">
    <location>
        <begin position="55"/>
        <end position="197"/>
    </location>
</feature>
<keyword evidence="5 7" id="KW-0472">Membrane</keyword>
<dbReference type="InterPro" id="IPR000731">
    <property type="entry name" value="SSD"/>
</dbReference>
<dbReference type="GO" id="GO:0006897">
    <property type="term" value="P:endocytosis"/>
    <property type="evidence" value="ECO:0007669"/>
    <property type="project" value="TreeGrafter"/>
</dbReference>
<dbReference type="EMBL" id="JI168185">
    <property type="protein sequence ID" value="ADY43022.1"/>
    <property type="molecule type" value="mRNA"/>
</dbReference>
<feature type="transmembrane region" description="Helical" evidence="7">
    <location>
        <begin position="112"/>
        <end position="136"/>
    </location>
</feature>
<comment type="subcellular location">
    <subcellularLocation>
        <location evidence="1">Membrane</location>
        <topology evidence="1">Multi-pass membrane protein</topology>
    </subcellularLocation>
</comment>
<organism evidence="9">
    <name type="scientific">Ascaris suum</name>
    <name type="common">Pig roundworm</name>
    <name type="synonym">Ascaris lumbricoides</name>
    <dbReference type="NCBI Taxonomy" id="6253"/>
    <lineage>
        <taxon>Eukaryota</taxon>
        <taxon>Metazoa</taxon>
        <taxon>Ecdysozoa</taxon>
        <taxon>Nematoda</taxon>
        <taxon>Chromadorea</taxon>
        <taxon>Rhabditida</taxon>
        <taxon>Spirurina</taxon>
        <taxon>Ascaridomorpha</taxon>
        <taxon>Ascaridoidea</taxon>
        <taxon>Ascarididae</taxon>
        <taxon>Ascaris</taxon>
    </lineage>
</organism>
<feature type="transmembrane region" description="Helical" evidence="7">
    <location>
        <begin position="85"/>
        <end position="106"/>
    </location>
</feature>
<dbReference type="Gene3D" id="1.20.1640.10">
    <property type="entry name" value="Multidrug efflux transporter AcrB transmembrane domain"/>
    <property type="match status" value="1"/>
</dbReference>
<protein>
    <submittedName>
        <fullName evidence="9">Patched domain-containing protein 3</fullName>
    </submittedName>
</protein>
<feature type="transmembrane region" description="Helical" evidence="7">
    <location>
        <begin position="464"/>
        <end position="485"/>
    </location>
</feature>
<evidence type="ECO:0000256" key="1">
    <source>
        <dbReference type="ARBA" id="ARBA00004141"/>
    </source>
</evidence>
<keyword evidence="4 7" id="KW-1133">Transmembrane helix</keyword>
<dbReference type="GO" id="GO:0005886">
    <property type="term" value="C:plasma membrane"/>
    <property type="evidence" value="ECO:0007669"/>
    <property type="project" value="TreeGrafter"/>
</dbReference>
<dbReference type="InterPro" id="IPR003392">
    <property type="entry name" value="PTHD_SSD"/>
</dbReference>
<comment type="similarity">
    <text evidence="2">Belongs to the patched family.</text>
</comment>
<name>F1KYR8_ASCSU</name>
<feature type="transmembrane region" description="Helical" evidence="7">
    <location>
        <begin position="491"/>
        <end position="510"/>
    </location>
</feature>
<proteinExistence type="evidence at transcript level"/>
<sequence length="621" mass="70188">MPFNLPPILDREDEILFEQLWIKRILALSPPEFVGITTWSHGQHEHDMKLIALRTRRLLPVLVIALMLFCTISTMRRDRALSKSILALCGVISAGCAVITSFGLLYVCGVRLIQIALITPFLVLSIGIDDMFLMIATWNRIVAQNKSVPLVILIQQTYDVGTISIFPIMRIFCIYCVVSLIVVFVFQATLFGACITLDGAKQFTSQSSFICIPLRCRRSSRSMKVSESNRNSFVSQYSLWTIFTSGPFITLILLSYIVYLSASIMILNNNIELGLQLSSLLPEDSETYAYLRVYEKHFSEYTVPMEVLIDGNLEYSSPTIRHNILRAVNAIENSEYSLKASFWLNDFHNFLRKESINSNEARRLLRSDEKRFFYTYLTDVFLRHPAYRHYTSDMSLINSKNGSTYISASRFFIPLRNINRHTRLEAMHSLRALVENVSIRFSMQMIPMHVAFDLAEQDERLPSIVLFNTFLAGFASILSTIILIPSIRNCILMAWATLSINIGVIALLSICGTRLDIISTIILLLSIGYSVDFSSHLLVHFHHSHITSDEPLAEALSTVAWPIVQSSLSTVIGIACISPVNGYIAESFVKGVLFVCTIGFYHSIVVLPAILTLLNRKENNK</sequence>
<dbReference type="AlphaFoldDB" id="F1KYR8"/>
<dbReference type="PANTHER" id="PTHR10796:SF181">
    <property type="entry name" value="SSD DOMAIN-CONTAINING PROTEIN"/>
    <property type="match status" value="1"/>
</dbReference>
<dbReference type="PROSITE" id="PS50156">
    <property type="entry name" value="SSD"/>
    <property type="match status" value="1"/>
</dbReference>
<feature type="transmembrane region" description="Helical" evidence="7">
    <location>
        <begin position="559"/>
        <end position="580"/>
    </location>
</feature>
<evidence type="ECO:0000256" key="5">
    <source>
        <dbReference type="ARBA" id="ARBA00023136"/>
    </source>
</evidence>